<dbReference type="RefSeq" id="WP_146936063.1">
    <property type="nucleotide sequence ID" value="NZ_BJXW01000009.1"/>
</dbReference>
<reference evidence="2 3" key="1">
    <citation type="submission" date="2019-07" db="EMBL/GenBank/DDBJ databases">
        <title>Whole genome shotgun sequence of Cerasibacillus quisquiliarum NBRC 102429.</title>
        <authorList>
            <person name="Hosoyama A."/>
            <person name="Uohara A."/>
            <person name="Ohji S."/>
            <person name="Ichikawa N."/>
        </authorList>
    </citation>
    <scope>NUCLEOTIDE SEQUENCE [LARGE SCALE GENOMIC DNA]</scope>
    <source>
        <strain evidence="2 3">NBRC 102429</strain>
    </source>
</reference>
<keyword evidence="1" id="KW-1133">Transmembrane helix</keyword>
<sequence length="86" mass="10231">MSQYYYSLCKKYHGKTVFIRTHDGLEYRGVIREVDSRYVYVQPLNQRRGFGYGYYFPRRRFREGVAIGIALGSIATLLLIPPFFFF</sequence>
<evidence type="ECO:0000256" key="1">
    <source>
        <dbReference type="SAM" id="Phobius"/>
    </source>
</evidence>
<protein>
    <submittedName>
        <fullName evidence="2">Uncharacterized protein</fullName>
    </submittedName>
</protein>
<keyword evidence="3" id="KW-1185">Reference proteome</keyword>
<dbReference type="EMBL" id="BJXW01000009">
    <property type="protein sequence ID" value="GEN30622.1"/>
    <property type="molecule type" value="Genomic_DNA"/>
</dbReference>
<keyword evidence="1" id="KW-0472">Membrane</keyword>
<gene>
    <name evidence="2" type="ORF">CQU01_08600</name>
</gene>
<feature type="transmembrane region" description="Helical" evidence="1">
    <location>
        <begin position="65"/>
        <end position="85"/>
    </location>
</feature>
<dbReference type="AlphaFoldDB" id="A0A511UZT9"/>
<name>A0A511UZT9_9BACI</name>
<proteinExistence type="predicted"/>
<evidence type="ECO:0000313" key="3">
    <source>
        <dbReference type="Proteomes" id="UP000321491"/>
    </source>
</evidence>
<dbReference type="Proteomes" id="UP000321491">
    <property type="component" value="Unassembled WGS sequence"/>
</dbReference>
<evidence type="ECO:0000313" key="2">
    <source>
        <dbReference type="EMBL" id="GEN30622.1"/>
    </source>
</evidence>
<comment type="caution">
    <text evidence="2">The sequence shown here is derived from an EMBL/GenBank/DDBJ whole genome shotgun (WGS) entry which is preliminary data.</text>
</comment>
<keyword evidence="1" id="KW-0812">Transmembrane</keyword>
<accession>A0A511UZT9</accession>
<organism evidence="2 3">
    <name type="scientific">Cerasibacillus quisquiliarum</name>
    <dbReference type="NCBI Taxonomy" id="227865"/>
    <lineage>
        <taxon>Bacteria</taxon>
        <taxon>Bacillati</taxon>
        <taxon>Bacillota</taxon>
        <taxon>Bacilli</taxon>
        <taxon>Bacillales</taxon>
        <taxon>Bacillaceae</taxon>
        <taxon>Cerasibacillus</taxon>
    </lineage>
</organism>
<dbReference type="OrthoDB" id="2991597at2"/>